<dbReference type="PRINTS" id="PR00853">
    <property type="entry name" value="XPGRADSUPER"/>
</dbReference>
<dbReference type="Proteomes" id="UP000594914">
    <property type="component" value="Genome"/>
</dbReference>
<reference evidence="16" key="2">
    <citation type="submission" date="2015-09" db="EMBL/GenBank/DDBJ databases">
        <authorList>
            <person name="Wen C.-M."/>
            <person name="Hong J.-R."/>
        </authorList>
    </citation>
    <scope>NUCLEOTIDE SEQUENCE [LARGE SCALE GENOMIC DNA]</scope>
</reference>
<evidence type="ECO:0000256" key="1">
    <source>
        <dbReference type="ARBA" id="ARBA00001946"/>
    </source>
</evidence>
<evidence type="ECO:0000313" key="14">
    <source>
        <dbReference type="EMBL" id="QXE50721.1"/>
    </source>
</evidence>
<dbReference type="InterPro" id="IPR006085">
    <property type="entry name" value="XPG_DNA_repair_N"/>
</dbReference>
<evidence type="ECO:0000256" key="5">
    <source>
        <dbReference type="ARBA" id="ARBA00022801"/>
    </source>
</evidence>
<evidence type="ECO:0000313" key="12">
    <source>
        <dbReference type="EMBL" id="QQZ00481.1"/>
    </source>
</evidence>
<gene>
    <name evidence="10" type="primary">ORF27</name>
    <name evidence="14" type="synonym">28</name>
    <name evidence="12" type="ORF">IJGMMPBP_00028</name>
    <name evidence="13" type="ORF">NIDBEMMG_00002</name>
</gene>
<dbReference type="EMBL" id="MW464172">
    <property type="protein sequence ID" value="QXE50721.1"/>
    <property type="molecule type" value="Genomic_DNA"/>
</dbReference>
<dbReference type="Proteomes" id="UP000693957">
    <property type="component" value="Segment"/>
</dbReference>
<dbReference type="PANTHER" id="PTHR11081">
    <property type="entry name" value="FLAP ENDONUCLEASE FAMILY MEMBER"/>
    <property type="match status" value="1"/>
</dbReference>
<evidence type="ECO:0000313" key="17">
    <source>
        <dbReference type="Proteomes" id="UP000595028"/>
    </source>
</evidence>
<evidence type="ECO:0000313" key="11">
    <source>
        <dbReference type="EMBL" id="QPO16395.1"/>
    </source>
</evidence>
<evidence type="ECO:0000256" key="3">
    <source>
        <dbReference type="ARBA" id="ARBA00022723"/>
    </source>
</evidence>
<dbReference type="Gene3D" id="3.40.50.1010">
    <property type="entry name" value="5'-nuclease"/>
    <property type="match status" value="1"/>
</dbReference>
<reference evidence="14" key="6">
    <citation type="journal article" date="2021" name="Aquac Rep">
        <title>Outbreak investigation attributes Infectious spleen and kidney necrosis virus as a necessary cause of a mortality epidemic in farmed grouper (Epinephelus spp.) in Bali, Indonesia.</title>
        <authorList>
            <person name="Fusianto C."/>
            <person name="Hick P.M."/>
            <person name="Murwantoko"/>
            <person name="Herlambang A."/>
            <person name="Whittington R.J."/>
            <person name="Becker J.A."/>
        </authorList>
    </citation>
    <scope>NUCLEOTIDE SEQUENCE</scope>
    <source>
        <strain evidence="15">Bali/ Hybrid-grouper/2016/SVC-18-072</strain>
        <strain evidence="14">Bali/Hybrid-grouper/2016/SVC-18-009</strain>
    </source>
</reference>
<dbReference type="InterPro" id="IPR029060">
    <property type="entry name" value="PIN-like_dom_sf"/>
</dbReference>
<protein>
    <submittedName>
        <fullName evidence="14">DNA repair protein RAD2</fullName>
    </submittedName>
    <submittedName>
        <fullName evidence="10">Flap endonuclease-1</fullName>
    </submittedName>
    <submittedName>
        <fullName evidence="9">ORF033L</fullName>
    </submittedName>
</protein>
<evidence type="ECO:0000313" key="19">
    <source>
        <dbReference type="Proteomes" id="UP000596428"/>
    </source>
</evidence>
<proteinExistence type="predicted"/>
<dbReference type="GO" id="GO:0017108">
    <property type="term" value="F:5'-flap endonuclease activity"/>
    <property type="evidence" value="ECO:0007669"/>
    <property type="project" value="TreeGrafter"/>
</dbReference>
<dbReference type="Proteomes" id="UP000596428">
    <property type="component" value="Segment"/>
</dbReference>
<reference evidence="9" key="1">
    <citation type="submission" date="2015-09" db="EMBL/GenBank/DDBJ databases">
        <authorList>
            <person name="Jackson K.R."/>
            <person name="Lunt B.L."/>
            <person name="Fisher J.N.B."/>
            <person name="Gardner A.V."/>
            <person name="Bailey M.E."/>
            <person name="Deus L.M."/>
            <person name="Earl A.S."/>
            <person name="Gibby P.D."/>
            <person name="Hartmann K.A."/>
            <person name="Liu J.E."/>
            <person name="Manci A.M."/>
            <person name="Nielsen D.A."/>
            <person name="Solomon M.B."/>
            <person name="Breakwell D.P."/>
            <person name="Burnett S.H."/>
            <person name="Grose J.H."/>
        </authorList>
    </citation>
    <scope>NUCLEOTIDE SEQUENCE [LARGE SCALE GENOMIC DNA]</scope>
    <source>
        <strain evidence="9">RSIV-Ku</strain>
    </source>
</reference>
<evidence type="ECO:0000313" key="18">
    <source>
        <dbReference type="Proteomes" id="UP000596309"/>
    </source>
</evidence>
<organismHost>
    <name type="scientific">Synchiropus splendidus</name>
    <name type="common">Mandarinfish</name>
    <name type="synonym">Callionymus splendidus</name>
    <dbReference type="NCBI Taxonomy" id="270530"/>
</organismHost>
<evidence type="ECO:0000313" key="15">
    <source>
        <dbReference type="EMBL" id="QXE50843.1"/>
    </source>
</evidence>
<dbReference type="GO" id="GO:0046872">
    <property type="term" value="F:metal ion binding"/>
    <property type="evidence" value="ECO:0007669"/>
    <property type="project" value="UniProtKB-KW"/>
</dbReference>
<organismHost>
    <name type="scientific">Siniperca chuatsi</name>
    <name type="common">Mandarin fish</name>
    <dbReference type="NCBI Taxonomy" id="119488"/>
</organismHost>
<dbReference type="KEGG" id="vg:935303"/>
<evidence type="ECO:0000313" key="13">
    <source>
        <dbReference type="EMBL" id="QQZ00577.1"/>
    </source>
</evidence>
<dbReference type="Pfam" id="PF00867">
    <property type="entry name" value="XPG_I"/>
    <property type="match status" value="1"/>
</dbReference>
<dbReference type="SMART" id="SM00279">
    <property type="entry name" value="HhH2"/>
    <property type="match status" value="1"/>
</dbReference>
<reference evidence="18 19" key="3">
    <citation type="submission" date="2020-03" db="EMBL/GenBank/DDBJ databases">
        <authorList>
            <person name="Kayansamruaj P."/>
        </authorList>
    </citation>
    <scope>NUCLEOTIDE SEQUENCE [LARGE SCALE GENOMIC DNA]</scope>
    <source>
        <strain evidence="12">KU1</strain>
        <strain evidence="13">KU2</strain>
    </source>
</reference>
<evidence type="ECO:0000313" key="16">
    <source>
        <dbReference type="Proteomes" id="UP000152407"/>
    </source>
</evidence>
<evidence type="ECO:0000259" key="7">
    <source>
        <dbReference type="SMART" id="SM00484"/>
    </source>
</evidence>
<evidence type="ECO:0000256" key="2">
    <source>
        <dbReference type="ARBA" id="ARBA00022722"/>
    </source>
</evidence>
<evidence type="ECO:0000313" key="9">
    <source>
        <dbReference type="EMBL" id="AMM04440.1"/>
    </source>
</evidence>
<keyword evidence="6" id="KW-0460">Magnesium</keyword>
<dbReference type="EMBL" id="MT128667">
    <property type="protein sequence ID" value="QQZ00577.1"/>
    <property type="molecule type" value="Genomic_DNA"/>
</dbReference>
<dbReference type="Pfam" id="PF00752">
    <property type="entry name" value="XPG_N"/>
    <property type="match status" value="1"/>
</dbReference>
<dbReference type="InterPro" id="IPR006084">
    <property type="entry name" value="XPG/Rad2"/>
</dbReference>
<dbReference type="SMART" id="SM00484">
    <property type="entry name" value="XPGI"/>
    <property type="match status" value="1"/>
</dbReference>
<dbReference type="Proteomes" id="UP000595028">
    <property type="component" value="Segment"/>
</dbReference>
<evidence type="ECO:0000256" key="6">
    <source>
        <dbReference type="ARBA" id="ARBA00022842"/>
    </source>
</evidence>
<keyword evidence="2" id="KW-0540">Nuclease</keyword>
<dbReference type="SMART" id="SM00485">
    <property type="entry name" value="XPGN"/>
    <property type="match status" value="1"/>
</dbReference>
<comment type="cofactor">
    <cofactor evidence="1">
        <name>Mg(2+)</name>
        <dbReference type="ChEBI" id="CHEBI:18420"/>
    </cofactor>
</comment>
<dbReference type="RefSeq" id="NP_612249.1">
    <property type="nucleotide sequence ID" value="NC_003494.1"/>
</dbReference>
<reference evidence="10" key="4">
    <citation type="submission" date="2020-11" db="EMBL/GenBank/DDBJ databases">
        <title>Complete Genome Sequences of Infectious Spleen and Kidney Necrosis Virus Isolated from Farmed Albino Rainbow Sharks Epalzeorhynchos frenatus in the United States.</title>
        <authorList>
            <person name="Koda S.A."/>
            <person name="Subramaniam K."/>
            <person name="Pouder D.B."/>
            <person name="Yanong R.P."/>
            <person name="Frasca S. Jr"/>
            <person name="Popov V.L."/>
            <person name="Waltzek T.B."/>
        </authorList>
    </citation>
    <scope>NUCLEOTIDE SEQUENCE</scope>
    <source>
        <strain evidence="10">EFIV-2018</strain>
        <strain evidence="11">EFIV-2019</strain>
    </source>
</reference>
<dbReference type="GO" id="GO:0003677">
    <property type="term" value="F:DNA binding"/>
    <property type="evidence" value="ECO:0007669"/>
    <property type="project" value="InterPro"/>
</dbReference>
<accession>A0A140G0K7</accession>
<name>A0A140G0K7_ISKNV</name>
<dbReference type="Gene3D" id="1.10.150.20">
    <property type="entry name" value="5' to 3' exonuclease, C-terminal subdomain"/>
    <property type="match status" value="1"/>
</dbReference>
<dbReference type="EMBL" id="MW273354">
    <property type="protein sequence ID" value="QPO16395.1"/>
    <property type="molecule type" value="Genomic_DNA"/>
</dbReference>
<dbReference type="SUPFAM" id="SSF88723">
    <property type="entry name" value="PIN domain-like"/>
    <property type="match status" value="1"/>
</dbReference>
<reference evidence="17" key="5">
    <citation type="submission" date="2020-11" db="EMBL/GenBank/DDBJ databases">
        <title>Complete Genome Sequences of Infectious Spleen and Kidney Necrosis Virus Isolated from Farmed Albino Rainbow Sharks Epalzeorhynchos frenatus in the United States.</title>
        <authorList>
            <person name="Koda S.A."/>
            <person name="Subramaniam K."/>
            <person name="Pouder D.B."/>
            <person name="Yanong R.P."/>
            <person name="Frasca S.Jr."/>
            <person name="Popov V.L."/>
            <person name="Waltzek T.B."/>
        </authorList>
    </citation>
    <scope>NUCLEOTIDE SEQUENCE [LARGE SCALE GENOMIC DNA]</scope>
</reference>
<dbReference type="InterPro" id="IPR008918">
    <property type="entry name" value="HhH2"/>
</dbReference>
<evidence type="ECO:0000259" key="8">
    <source>
        <dbReference type="SMART" id="SM00485"/>
    </source>
</evidence>
<feature type="domain" description="XPG-I" evidence="7">
    <location>
        <begin position="163"/>
        <end position="234"/>
    </location>
</feature>
<feature type="domain" description="XPG N-terminal" evidence="8">
    <location>
        <begin position="1"/>
        <end position="94"/>
    </location>
</feature>
<dbReference type="InterPro" id="IPR006086">
    <property type="entry name" value="XPG-I_dom"/>
</dbReference>
<keyword evidence="4 10" id="KW-0255">Endonuclease</keyword>
<dbReference type="EMBL" id="KT781098">
    <property type="protein sequence ID" value="AMM04440.1"/>
    <property type="molecule type" value="Genomic_DNA"/>
</dbReference>
<dbReference type="Proteomes" id="UP000596309">
    <property type="component" value="Segment"/>
</dbReference>
<dbReference type="OrthoDB" id="21654at10239"/>
<organism evidence="9 16">
    <name type="scientific">Infectious spleen and kidney necrosis virus</name>
    <name type="common">ISKNV</name>
    <dbReference type="NCBI Taxonomy" id="180170"/>
    <lineage>
        <taxon>Viruses</taxon>
        <taxon>Varidnaviria</taxon>
        <taxon>Bamfordvirae</taxon>
        <taxon>Nucleocytoviricota</taxon>
        <taxon>Megaviricetes</taxon>
        <taxon>Pimascovirales</taxon>
        <taxon>Pimascovirales incertae sedis</taxon>
        <taxon>Iridoviridae</taxon>
        <taxon>Alphairidovirinae</taxon>
        <taxon>Megalocytivirus</taxon>
        <taxon>Megalocytivirus pagrus1</taxon>
    </lineage>
</organism>
<keyword evidence="3" id="KW-0479">Metal-binding</keyword>
<dbReference type="PANTHER" id="PTHR11081:SF9">
    <property type="entry name" value="FLAP ENDONUCLEASE 1"/>
    <property type="match status" value="1"/>
</dbReference>
<dbReference type="Proteomes" id="UP000693973">
    <property type="component" value="Segment"/>
</dbReference>
<dbReference type="InterPro" id="IPR036279">
    <property type="entry name" value="5-3_exonuclease_C_sf"/>
</dbReference>
<dbReference type="EMBL" id="MT128666">
    <property type="protein sequence ID" value="QQZ00481.1"/>
    <property type="molecule type" value="Genomic_DNA"/>
</dbReference>
<dbReference type="Proteomes" id="UP000152407">
    <property type="component" value="Segment"/>
</dbReference>
<keyword evidence="5" id="KW-0378">Hydrolase</keyword>
<sequence>MGVKNLNLFLRSVGVTEQWLPYSNFAGKRVAIDAAYLMHRFKAANGNLWDMLLNNFVVACVINNKIDMTFVFDGTAPIEKTDELAARATRRAAALLRQQNIAAAVTNGDESVIDKCKTSVARRYNVRADMVTARMVNDYVEHRVRTHQAVTPEDYERMRAILTGFGVPYTFARTEGEMHCVQMVANGQADLVMTIDTDAILVSALHSVPYVLTNFKAGCFRQVSVHEVLDKCHMTPAQFLDFCILLGTDFNKHIRGIGHVKARNLIKTHGSIDNMHTVVDTSQLGDYKRVREIFMSYG</sequence>
<evidence type="ECO:0000256" key="4">
    <source>
        <dbReference type="ARBA" id="ARBA00022759"/>
    </source>
</evidence>
<dbReference type="SUPFAM" id="SSF47807">
    <property type="entry name" value="5' to 3' exonuclease, C-terminal subdomain"/>
    <property type="match status" value="1"/>
</dbReference>
<evidence type="ECO:0000313" key="10">
    <source>
        <dbReference type="EMBL" id="QPO16275.1"/>
    </source>
</evidence>
<dbReference type="EMBL" id="MW557381">
    <property type="protein sequence ID" value="QXE50843.1"/>
    <property type="molecule type" value="Genomic_DNA"/>
</dbReference>
<reference evidence="14" key="7">
    <citation type="submission" date="2021-01" db="EMBL/GenBank/DDBJ databases">
        <authorList>
            <person name="Fusianto C.K."/>
            <person name="Hick P.M."/>
            <person name="Murwantoko M."/>
            <person name="Herlambang A."/>
            <person name="Whittington R.J."/>
            <person name="Becker J.A."/>
        </authorList>
    </citation>
    <scope>NUCLEOTIDE SEQUENCE</scope>
    <source>
        <strain evidence="15">Bali/ Hybrid-grouper/2016/SVC-18-072</strain>
        <strain evidence="14">Bali/Hybrid-grouper/2016/SVC-18-009</strain>
    </source>
</reference>
<dbReference type="EMBL" id="MW273353">
    <property type="protein sequence ID" value="QPO16275.1"/>
    <property type="molecule type" value="Genomic_DNA"/>
</dbReference>